<protein>
    <submittedName>
        <fullName evidence="1">Uncharacterized protein</fullName>
    </submittedName>
</protein>
<sequence length="597" mass="67172">MSYRRPLDVGQGMRDVMSNGREIQVMKDWRQNEGAFVHQGLASPTEYNNQRAEWRIPISRKLEDLSEAIKSFQVGDSVAISQDSFQKRLSNVGNILQELDEVPGVLASVYQISDAYRGEVRLKNLVWDFYGTLVDCLSELLSILNRTYKDVNVFKKIVKQMPEVEAAKISGISKRIYKAKQLVFEATAHLDRNVWQDTKVSAQQGRIAAEATRKTAHDIKVKVVELQQETSEGHDRLSSQVDQFRSQMVEAANGMSDEMAQTRKRLTKDGEERKEFEAGLQRLVDALPATIHEQLQSALYQFVADAIVQRSLFALPSNALAPNPPPQQTIQYTPTPVLTESDIVNLLQTPDPIADAERILRKESLMSDEALGYATLLRQKRQFQEWLSSEAPGLVLVDGCCRTESVGRSSPMSFFTASFASTLLQTQSGMVLQFFCSSHTDPLKDDSGPKGLLKSIICQLLLYPKPYSLSLDFVDQSLYDAVAASNTDALCFMFERLFWQIQPTTTVYILLDSISDFESSLHDNGERMERALASFQGLIRPVIQGFAFGPKLKLFMTSPNRSHLLIHRVDRVRENIRLNAAALGDNGCVRLTAFVLW</sequence>
<dbReference type="EMBL" id="JAWRVG010000033">
    <property type="protein sequence ID" value="KAK4068290.1"/>
    <property type="molecule type" value="Genomic_DNA"/>
</dbReference>
<dbReference type="GeneID" id="87922184"/>
<gene>
    <name evidence="1" type="ORF">Triagg1_7533</name>
</gene>
<evidence type="ECO:0000313" key="2">
    <source>
        <dbReference type="Proteomes" id="UP001273209"/>
    </source>
</evidence>
<accession>A0AAE1LYM9</accession>
<dbReference type="PANTHER" id="PTHR40619">
    <property type="entry name" value="FUNGAL STAND N-TERMINAL GOODBYE DOMAIN-CONTAINING PROTEIN"/>
    <property type="match status" value="1"/>
</dbReference>
<comment type="caution">
    <text evidence="1">The sequence shown here is derived from an EMBL/GenBank/DDBJ whole genome shotgun (WGS) entry which is preliminary data.</text>
</comment>
<dbReference type="Proteomes" id="UP001273209">
    <property type="component" value="Unassembled WGS sequence"/>
</dbReference>
<dbReference type="PANTHER" id="PTHR40619:SF3">
    <property type="entry name" value="FUNGAL STAND N-TERMINAL GOODBYE DOMAIN-CONTAINING PROTEIN"/>
    <property type="match status" value="1"/>
</dbReference>
<dbReference type="RefSeq" id="XP_062753590.1">
    <property type="nucleotide sequence ID" value="XM_062902279.1"/>
</dbReference>
<name>A0AAE1LYM9_9HYPO</name>
<evidence type="ECO:0000313" key="1">
    <source>
        <dbReference type="EMBL" id="KAK4068290.1"/>
    </source>
</evidence>
<proteinExistence type="predicted"/>
<reference evidence="1" key="1">
    <citation type="submission" date="2023-11" db="EMBL/GenBank/DDBJ databases">
        <title>The genome sequences of three competitors of mushroom-forming fungi.</title>
        <authorList>
            <person name="Beijen E."/>
            <person name="Ohm R.A."/>
        </authorList>
    </citation>
    <scope>NUCLEOTIDE SEQUENCE</scope>
    <source>
        <strain evidence="1">CBS 100526</strain>
    </source>
</reference>
<dbReference type="AlphaFoldDB" id="A0AAE1LYM9"/>
<keyword evidence="2" id="KW-1185">Reference proteome</keyword>
<organism evidence="1 2">
    <name type="scientific">Trichoderma aggressivum f. europaeum</name>
    <dbReference type="NCBI Taxonomy" id="173218"/>
    <lineage>
        <taxon>Eukaryota</taxon>
        <taxon>Fungi</taxon>
        <taxon>Dikarya</taxon>
        <taxon>Ascomycota</taxon>
        <taxon>Pezizomycotina</taxon>
        <taxon>Sordariomycetes</taxon>
        <taxon>Hypocreomycetidae</taxon>
        <taxon>Hypocreales</taxon>
        <taxon>Hypocreaceae</taxon>
        <taxon>Trichoderma</taxon>
    </lineage>
</organism>